<dbReference type="EMBL" id="LAZR01025036">
    <property type="protein sequence ID" value="KKL73193.1"/>
    <property type="molecule type" value="Genomic_DNA"/>
</dbReference>
<proteinExistence type="predicted"/>
<evidence type="ECO:0000313" key="1">
    <source>
        <dbReference type="EMBL" id="KKL73193.1"/>
    </source>
</evidence>
<sequence length="104" mass="11141">MPDPALGRFHIPTSLAQLTRGRGWNSELVGFLLPFARQDFIYHEYDFTETAITDAPNIDWALANSGGTSAASYTTKANDQNGAINGDTGTTDNGGLSIIYDAIS</sequence>
<gene>
    <name evidence="1" type="ORF">LCGC14_2077400</name>
</gene>
<dbReference type="AlphaFoldDB" id="A0A0F9EGG4"/>
<name>A0A0F9EGG4_9ZZZZ</name>
<feature type="non-terminal residue" evidence="1">
    <location>
        <position position="104"/>
    </location>
</feature>
<reference evidence="1" key="1">
    <citation type="journal article" date="2015" name="Nature">
        <title>Complex archaea that bridge the gap between prokaryotes and eukaryotes.</title>
        <authorList>
            <person name="Spang A."/>
            <person name="Saw J.H."/>
            <person name="Jorgensen S.L."/>
            <person name="Zaremba-Niedzwiedzka K."/>
            <person name="Martijn J."/>
            <person name="Lind A.E."/>
            <person name="van Eijk R."/>
            <person name="Schleper C."/>
            <person name="Guy L."/>
            <person name="Ettema T.J."/>
        </authorList>
    </citation>
    <scope>NUCLEOTIDE SEQUENCE</scope>
</reference>
<protein>
    <submittedName>
        <fullName evidence="1">Uncharacterized protein</fullName>
    </submittedName>
</protein>
<accession>A0A0F9EGG4</accession>
<comment type="caution">
    <text evidence="1">The sequence shown here is derived from an EMBL/GenBank/DDBJ whole genome shotgun (WGS) entry which is preliminary data.</text>
</comment>
<organism evidence="1">
    <name type="scientific">marine sediment metagenome</name>
    <dbReference type="NCBI Taxonomy" id="412755"/>
    <lineage>
        <taxon>unclassified sequences</taxon>
        <taxon>metagenomes</taxon>
        <taxon>ecological metagenomes</taxon>
    </lineage>
</organism>